<evidence type="ECO:0000313" key="3">
    <source>
        <dbReference type="Proteomes" id="UP000186351"/>
    </source>
</evidence>
<name>A0A1B1S9R5_9BACT</name>
<evidence type="ECO:0000313" key="2">
    <source>
        <dbReference type="EMBL" id="ANU63522.1"/>
    </source>
</evidence>
<dbReference type="STRING" id="1796646.A4V02_07140"/>
<gene>
    <name evidence="2" type="ORF">A4V02_07140</name>
</gene>
<dbReference type="RefSeq" id="WP_068960835.1">
    <property type="nucleotide sequence ID" value="NZ_CAJTAP010000018.1"/>
</dbReference>
<organism evidence="2 3">
    <name type="scientific">Muribaculum intestinale</name>
    <dbReference type="NCBI Taxonomy" id="1796646"/>
    <lineage>
        <taxon>Bacteria</taxon>
        <taxon>Pseudomonadati</taxon>
        <taxon>Bacteroidota</taxon>
        <taxon>Bacteroidia</taxon>
        <taxon>Bacteroidales</taxon>
        <taxon>Muribaculaceae</taxon>
        <taxon>Muribaculum</taxon>
    </lineage>
</organism>
<evidence type="ECO:0000259" key="1">
    <source>
        <dbReference type="Pfam" id="PF12705"/>
    </source>
</evidence>
<dbReference type="InterPro" id="IPR027417">
    <property type="entry name" value="P-loop_NTPase"/>
</dbReference>
<dbReference type="Gene3D" id="3.90.320.10">
    <property type="match status" value="1"/>
</dbReference>
<feature type="domain" description="PD-(D/E)XK endonuclease-like" evidence="1">
    <location>
        <begin position="714"/>
        <end position="1016"/>
    </location>
</feature>
<dbReference type="EMBL" id="CP015402">
    <property type="protein sequence ID" value="ANU63522.1"/>
    <property type="molecule type" value="Genomic_DNA"/>
</dbReference>
<proteinExistence type="predicted"/>
<sequence length="1020" mass="118009">MIPFLQRIADIYFDRHADSMADYCFVFPNKRSATFFRHFLGLHATSCSPLIEPEVTTISDFIADFSDYAVASRYDLLFTLYNLYNGLSPQIEEFDRFVFWGDMLLSDFNDVDRYMSDASQLFRNLKNYKEINSDYLTPRQKEIINKYWGAQIPLDNIDRFWTHLDNPREPHTNRESFMRLWEILEPLYRQFRESLSKRGLCYSGMQYREVAEKFAAMTHDDIPYRRIIMVGFNVLSISELSIFSRLHEMGIADFYWDYSFPEELRTDNMATHFIRRYVKLFPSLYDIAEEENIGLPEIEVIGIPSNVGQVKYTGRLLERMVADGRIANPENAIDTAVVLPSEDLFIELLHSLPSSIPSVNITMGYPMKLTPAAALMRSVMTMHLKARKIRGSWCFFYEDVCDVLANPLLARIAPEVCEDIRKTISRSRMFSIPADELRNTWPTVENIFYPVDDLHSGTEVFDYTLQLVSFLEQELKTLQSADKNATIDQSADDIPADSDFMLPPEEAETPAPIALEVGFLSRYRQSVEQLRDTASRYRVNMRESTFFHMIRSVVDAETVSFTGEPLKGLQIMGILETRALNFDNLIILSMNERIFPKRQFTRSFIPNILRRCFGMATMEFQECIFAYYFYRMISAAQNVTLIYNTRTEALNSGDMSRYIYQLMHHYPQSHMKMMSAAFSLPAPTPVNDIAIAKDEKLMEVIESYRAVDGTRRYLSPSAINTYISCPLRFCLHYLRGLKDEGEVTDYMDESTFGSVLHQVAEYSYNHLRGSREEVTVSEEMLDQMANDTVGLEKLITSAINRYFNRLPNLNDTGNPDDEYINPTPLNGEARVLADIMLIQMKQLFQLEKKRVPFTFIHAERKFTTAIPLSPDLSVNLRGVIDRIDRRKGIIEIIDYKTGSDNLKVANLRHLFTPVNSSTEHHKAILQLFLYCNALHMDMRYDGPIKPTLFRFRKLKTEKDIPEVVINNSTLSDYRELNDEVLGELAERLAPLFDPTIPFSPTPHPANCRFCNYKSICGQNI</sequence>
<dbReference type="InterPro" id="IPR011604">
    <property type="entry name" value="PDDEXK-like_dom_sf"/>
</dbReference>
<dbReference type="KEGG" id="pary:A4V02_07140"/>
<dbReference type="InterPro" id="IPR038726">
    <property type="entry name" value="PDDEXK_AddAB-type"/>
</dbReference>
<accession>A0A1Z2XIY2</accession>
<protein>
    <recommendedName>
        <fullName evidence="1">PD-(D/E)XK endonuclease-like domain-containing protein</fullName>
    </recommendedName>
</protein>
<dbReference type="GeneID" id="65536629"/>
<dbReference type="SUPFAM" id="SSF52980">
    <property type="entry name" value="Restriction endonuclease-like"/>
    <property type="match status" value="1"/>
</dbReference>
<accession>A0A1B1S9R5</accession>
<dbReference type="SUPFAM" id="SSF52540">
    <property type="entry name" value="P-loop containing nucleoside triphosphate hydrolases"/>
    <property type="match status" value="1"/>
</dbReference>
<dbReference type="InterPro" id="IPR011335">
    <property type="entry name" value="Restrct_endonuc-II-like"/>
</dbReference>
<reference evidence="3" key="1">
    <citation type="submission" date="2016-04" db="EMBL/GenBank/DDBJ databases">
        <title>Complete Genome Sequences of Twelve Strains of a Stable Defined Moderately Diverse Mouse Microbiota 2 (sDMDMm2).</title>
        <authorList>
            <person name="Uchimura Y."/>
            <person name="Wyss M."/>
            <person name="Brugiroux S."/>
            <person name="Limenitakis J.P."/>
            <person name="Stecher B."/>
            <person name="McCoy K.D."/>
            <person name="Macpherson A.J."/>
        </authorList>
    </citation>
    <scope>NUCLEOTIDE SEQUENCE [LARGE SCALE GENOMIC DNA]</scope>
    <source>
        <strain evidence="3">YL27</strain>
    </source>
</reference>
<dbReference type="Pfam" id="PF12705">
    <property type="entry name" value="PDDEXK_1"/>
    <property type="match status" value="1"/>
</dbReference>
<dbReference type="Proteomes" id="UP000186351">
    <property type="component" value="Chromosome"/>
</dbReference>
<dbReference type="AlphaFoldDB" id="A0A1B1S9R5"/>
<keyword evidence="3" id="KW-1185">Reference proteome</keyword>
<dbReference type="OrthoDB" id="9762792at2"/>